<accession>A0A6A4IS33</accession>
<dbReference type="Proteomes" id="UP000799118">
    <property type="component" value="Unassembled WGS sequence"/>
</dbReference>
<evidence type="ECO:0000313" key="2">
    <source>
        <dbReference type="Proteomes" id="UP000799118"/>
    </source>
</evidence>
<dbReference type="OrthoDB" id="3172239at2759"/>
<dbReference type="AlphaFoldDB" id="A0A6A4IS33"/>
<keyword evidence="2" id="KW-1185">Reference proteome</keyword>
<evidence type="ECO:0000313" key="1">
    <source>
        <dbReference type="EMBL" id="KAE9410865.1"/>
    </source>
</evidence>
<sequence>MVLKVCYPERGPTAPTLDQLISVLAAMPQLKVLDLANALPRSRHTSSTQKPHVDLHHLRQLRVVGTLEECAIFLEHVFTSSRAIDIQATCSQLPEHGSATLELINQVVHRTTTGTAIPLIKSLLMQLGKDCFSVDAWESDPLIESSQATGR</sequence>
<organism evidence="1 2">
    <name type="scientific">Gymnopus androsaceus JB14</name>
    <dbReference type="NCBI Taxonomy" id="1447944"/>
    <lineage>
        <taxon>Eukaryota</taxon>
        <taxon>Fungi</taxon>
        <taxon>Dikarya</taxon>
        <taxon>Basidiomycota</taxon>
        <taxon>Agaricomycotina</taxon>
        <taxon>Agaricomycetes</taxon>
        <taxon>Agaricomycetidae</taxon>
        <taxon>Agaricales</taxon>
        <taxon>Marasmiineae</taxon>
        <taxon>Omphalotaceae</taxon>
        <taxon>Gymnopus</taxon>
    </lineage>
</organism>
<proteinExistence type="predicted"/>
<gene>
    <name evidence="1" type="ORF">BT96DRAFT_241360</name>
</gene>
<name>A0A6A4IS33_9AGAR</name>
<protein>
    <submittedName>
        <fullName evidence="1">Uncharacterized protein</fullName>
    </submittedName>
</protein>
<dbReference type="EMBL" id="ML769384">
    <property type="protein sequence ID" value="KAE9410865.1"/>
    <property type="molecule type" value="Genomic_DNA"/>
</dbReference>
<reference evidence="1" key="1">
    <citation type="journal article" date="2019" name="Environ. Microbiol.">
        <title>Fungal ecological strategies reflected in gene transcription - a case study of two litter decomposers.</title>
        <authorList>
            <person name="Barbi F."/>
            <person name="Kohler A."/>
            <person name="Barry K."/>
            <person name="Baskaran P."/>
            <person name="Daum C."/>
            <person name="Fauchery L."/>
            <person name="Ihrmark K."/>
            <person name="Kuo A."/>
            <person name="LaButti K."/>
            <person name="Lipzen A."/>
            <person name="Morin E."/>
            <person name="Grigoriev I.V."/>
            <person name="Henrissat B."/>
            <person name="Lindahl B."/>
            <person name="Martin F."/>
        </authorList>
    </citation>
    <scope>NUCLEOTIDE SEQUENCE</scope>
    <source>
        <strain evidence="1">JB14</strain>
    </source>
</reference>